<comment type="caution">
    <text evidence="3">The sequence shown here is derived from an EMBL/GenBank/DDBJ whole genome shotgun (WGS) entry which is preliminary data.</text>
</comment>
<dbReference type="EMBL" id="MQWB01000001">
    <property type="protein sequence ID" value="OZC01990.1"/>
    <property type="molecule type" value="Genomic_DNA"/>
</dbReference>
<dbReference type="AlphaFoldDB" id="A0A259TWC3"/>
<dbReference type="OrthoDB" id="1493747at2"/>
<evidence type="ECO:0000256" key="2">
    <source>
        <dbReference type="SAM" id="Phobius"/>
    </source>
</evidence>
<protein>
    <submittedName>
        <fullName evidence="3">Uncharacterized protein</fullName>
    </submittedName>
</protein>
<feature type="region of interest" description="Disordered" evidence="1">
    <location>
        <begin position="94"/>
        <end position="116"/>
    </location>
</feature>
<feature type="region of interest" description="Disordered" evidence="1">
    <location>
        <begin position="719"/>
        <end position="741"/>
    </location>
</feature>
<organism evidence="3 4">
    <name type="scientific">Rubricoccus marinus</name>
    <dbReference type="NCBI Taxonomy" id="716817"/>
    <lineage>
        <taxon>Bacteria</taxon>
        <taxon>Pseudomonadati</taxon>
        <taxon>Rhodothermota</taxon>
        <taxon>Rhodothermia</taxon>
        <taxon>Rhodothermales</taxon>
        <taxon>Rubricoccaceae</taxon>
        <taxon>Rubricoccus</taxon>
    </lineage>
</organism>
<keyword evidence="2" id="KW-0812">Transmembrane</keyword>
<name>A0A259TWC3_9BACT</name>
<evidence type="ECO:0000313" key="3">
    <source>
        <dbReference type="EMBL" id="OZC01990.1"/>
    </source>
</evidence>
<keyword evidence="2" id="KW-0472">Membrane</keyword>
<gene>
    <name evidence="3" type="ORF">BSZ36_02740</name>
</gene>
<reference evidence="3 4" key="1">
    <citation type="submission" date="2016-11" db="EMBL/GenBank/DDBJ databases">
        <title>Study of marine rhodopsin-containing bacteria.</title>
        <authorList>
            <person name="Yoshizawa S."/>
            <person name="Kumagai Y."/>
            <person name="Kogure K."/>
        </authorList>
    </citation>
    <scope>NUCLEOTIDE SEQUENCE [LARGE SCALE GENOMIC DNA]</scope>
    <source>
        <strain evidence="3 4">SG-29</strain>
    </source>
</reference>
<keyword evidence="4" id="KW-1185">Reference proteome</keyword>
<keyword evidence="2" id="KW-1133">Transmembrane helix</keyword>
<evidence type="ECO:0000256" key="1">
    <source>
        <dbReference type="SAM" id="MobiDB-lite"/>
    </source>
</evidence>
<sequence>MSDTPLPPNPFEGDPDDTNPFTGGIGDGSSHESTAPGASDFFGGAFSDEDFEPALEAASFAGGADSYFEDAASVEAVSPEAVAEMPVEEGDALVAAPVARPRRRRARKAAGKSSRSRGTQQIVLGINVTPTHVYGVLLKSEGSGNYSALQTLSRVRNQNAEDTSGAMTPSDVGIADLDGAGLDDGSVRFGSGQELDFTGEFDGIATPGDVGIDMGAIGQPRAAAQPIVFELRDMLEELAQSGYDKPALAFGIAPPDVEYFEVLVPADKKAKKAKKSKKGEETAPVTVKRDKLVSLLPPSQPGREIDTDRVAFVPMTKREGRPRYLAIIPQPTDPVVPAISMLREQSKHRRTAFKTIEAEVPLLMGLAALACPSEPHENTAVVRVGAEDTLVLLLSGGELHHMEPMQSVTAYDGPDTICSRVLLQQDVQGVGTVHNVVVLADERQDDLVQGFSAFYPDARVESLGALLGDLGVISPEAPGADEDPKVLGAESVEAAGAALSILGGKNSYFPDANLLPKALRKKKRRMDLTFGWHTLVVGVLLFLSVVFFIGLYFTQASDIAEREQTLAEYPPEATMAVPELQMRIDSLRQAQMEITSALAAMDSLLYGTDRWTQELVRTSRAVSASGGVWFEDWQPNGASVALHGFATSRARVVSLAQRLDAVIEQVTYQDTRGYPVYEFRLDMPSPIELPQTAKYLRAQLGEPVPPALDALAGLDAAAPVAAQAAPPEASGEPAPTTPDNN</sequence>
<accession>A0A259TWC3</accession>
<dbReference type="RefSeq" id="WP_094545764.1">
    <property type="nucleotide sequence ID" value="NZ_MQWB01000001.1"/>
</dbReference>
<feature type="compositionally biased region" description="Pro residues" evidence="1">
    <location>
        <begin position="1"/>
        <end position="10"/>
    </location>
</feature>
<evidence type="ECO:0000313" key="4">
    <source>
        <dbReference type="Proteomes" id="UP000216446"/>
    </source>
</evidence>
<feature type="transmembrane region" description="Helical" evidence="2">
    <location>
        <begin position="530"/>
        <end position="553"/>
    </location>
</feature>
<feature type="compositionally biased region" description="Basic residues" evidence="1">
    <location>
        <begin position="100"/>
        <end position="110"/>
    </location>
</feature>
<proteinExistence type="predicted"/>
<feature type="region of interest" description="Disordered" evidence="1">
    <location>
        <begin position="1"/>
        <end position="47"/>
    </location>
</feature>
<dbReference type="InParanoid" id="A0A259TWC3"/>
<dbReference type="Proteomes" id="UP000216446">
    <property type="component" value="Unassembled WGS sequence"/>
</dbReference>